<comment type="caution">
    <text evidence="11">Lacks conserved residue(s) required for the propagation of feature annotation.</text>
</comment>
<dbReference type="InterPro" id="IPR027417">
    <property type="entry name" value="P-loop_NTPase"/>
</dbReference>
<dbReference type="Gene3D" id="3.40.50.300">
    <property type="entry name" value="P-loop containing nucleotide triphosphate hydrolases"/>
    <property type="match status" value="1"/>
</dbReference>
<feature type="binding site" evidence="11">
    <location>
        <begin position="187"/>
        <end position="192"/>
    </location>
    <ligand>
        <name>UTP</name>
        <dbReference type="ChEBI" id="CHEBI:46398"/>
    </ligand>
</feature>
<reference evidence="14 15" key="1">
    <citation type="submission" date="2020-08" db="EMBL/GenBank/DDBJ databases">
        <title>Genomic Encyclopedia of Type Strains, Phase IV (KMG-IV): sequencing the most valuable type-strain genomes for metagenomic binning, comparative biology and taxonomic classification.</title>
        <authorList>
            <person name="Goeker M."/>
        </authorList>
    </citation>
    <scope>NUCLEOTIDE SEQUENCE [LARGE SCALE GENOMIC DNA]</scope>
    <source>
        <strain evidence="14 15">DSM 2461</strain>
    </source>
</reference>
<evidence type="ECO:0000256" key="3">
    <source>
        <dbReference type="ARBA" id="ARBA00022598"/>
    </source>
</evidence>
<evidence type="ECO:0000256" key="1">
    <source>
        <dbReference type="ARBA" id="ARBA00005171"/>
    </source>
</evidence>
<evidence type="ECO:0000259" key="13">
    <source>
        <dbReference type="Pfam" id="PF06418"/>
    </source>
</evidence>
<protein>
    <recommendedName>
        <fullName evidence="11">CTP synthase</fullName>
        <ecNumber evidence="11">6.3.4.2</ecNumber>
    </recommendedName>
    <alternativeName>
        <fullName evidence="11">Cytidine 5'-triphosphate synthase</fullName>
    </alternativeName>
    <alternativeName>
        <fullName evidence="11">Cytidine triphosphate synthetase</fullName>
        <shortName evidence="11">CTP synthetase</shortName>
        <shortName evidence="11">CTPS</shortName>
    </alternativeName>
    <alternativeName>
        <fullName evidence="11">UTP--ammonia ligase</fullName>
    </alternativeName>
</protein>
<keyword evidence="6 11" id="KW-0067">ATP-binding</keyword>
<evidence type="ECO:0000256" key="10">
    <source>
        <dbReference type="ARBA" id="ARBA00047781"/>
    </source>
</evidence>
<dbReference type="EC" id="6.3.4.2" evidence="11"/>
<dbReference type="GO" id="GO:0046872">
    <property type="term" value="F:metal ion binding"/>
    <property type="evidence" value="ECO:0007669"/>
    <property type="project" value="UniProtKB-KW"/>
</dbReference>
<dbReference type="UniPathway" id="UPA00159">
    <property type="reaction ID" value="UER00277"/>
</dbReference>
<name>A0A841RCT4_9SPIO</name>
<comment type="catalytic activity">
    <reaction evidence="10 11">
        <text>UTP + L-glutamine + ATP + H2O = CTP + L-glutamate + ADP + phosphate + 2 H(+)</text>
        <dbReference type="Rhea" id="RHEA:26426"/>
        <dbReference type="ChEBI" id="CHEBI:15377"/>
        <dbReference type="ChEBI" id="CHEBI:15378"/>
        <dbReference type="ChEBI" id="CHEBI:29985"/>
        <dbReference type="ChEBI" id="CHEBI:30616"/>
        <dbReference type="ChEBI" id="CHEBI:37563"/>
        <dbReference type="ChEBI" id="CHEBI:43474"/>
        <dbReference type="ChEBI" id="CHEBI:46398"/>
        <dbReference type="ChEBI" id="CHEBI:58359"/>
        <dbReference type="ChEBI" id="CHEBI:456216"/>
        <dbReference type="EC" id="6.3.4.2"/>
    </reaction>
</comment>
<dbReference type="GO" id="GO:0044210">
    <property type="term" value="P:'de novo' CTP biosynthetic process"/>
    <property type="evidence" value="ECO:0007669"/>
    <property type="project" value="UniProtKB-UniRule"/>
</dbReference>
<feature type="domain" description="CTP synthase N-terminal" evidence="13">
    <location>
        <begin position="3"/>
        <end position="267"/>
    </location>
</feature>
<keyword evidence="15" id="KW-1185">Reference proteome</keyword>
<keyword evidence="3 11" id="KW-0436">Ligase</keyword>
<comment type="function">
    <text evidence="11">Catalyzes the ATP-dependent amination of UTP to CTP with either L-glutamine or ammonia as the source of nitrogen. Regulates intracellular CTP levels through interactions with the four ribonucleotide triphosphates.</text>
</comment>
<dbReference type="GO" id="GO:0097268">
    <property type="term" value="C:cytoophidium"/>
    <property type="evidence" value="ECO:0007669"/>
    <property type="project" value="UniProtKB-ARBA"/>
</dbReference>
<comment type="caution">
    <text evidence="14">The sequence shown here is derived from an EMBL/GenBank/DDBJ whole genome shotgun (WGS) entry which is preliminary data.</text>
</comment>
<comment type="activity regulation">
    <text evidence="11">Allosterically activated by GTP, when glutamine is the substrate; GTP has no effect on the reaction when ammonia is the substrate. The allosteric effector GTP functions by stabilizing the protein conformation that binds the tetrahedral intermediate(s) formed during glutamine hydrolysis. Inhibited by the product CTP, via allosteric rather than competitive inhibition.</text>
</comment>
<evidence type="ECO:0000313" key="15">
    <source>
        <dbReference type="Proteomes" id="UP000587760"/>
    </source>
</evidence>
<feature type="binding site" evidence="11">
    <location>
        <position position="13"/>
    </location>
    <ligand>
        <name>CTP</name>
        <dbReference type="ChEBI" id="CHEBI:37563"/>
        <note>allosteric inhibitor</note>
    </ligand>
</feature>
<evidence type="ECO:0000256" key="6">
    <source>
        <dbReference type="ARBA" id="ARBA00022840"/>
    </source>
</evidence>
<dbReference type="FunFam" id="3.40.50.300:FF:000009">
    <property type="entry name" value="CTP synthase"/>
    <property type="match status" value="1"/>
</dbReference>
<dbReference type="PANTHER" id="PTHR11550:SF0">
    <property type="entry name" value="CTP SYNTHASE-RELATED"/>
    <property type="match status" value="1"/>
</dbReference>
<dbReference type="InterPro" id="IPR004468">
    <property type="entry name" value="CTP_synthase"/>
</dbReference>
<dbReference type="EMBL" id="JACHGJ010000003">
    <property type="protein sequence ID" value="MBB6480468.1"/>
    <property type="molecule type" value="Genomic_DNA"/>
</dbReference>
<feature type="region of interest" description="Amidoligase domain" evidence="11">
    <location>
        <begin position="1"/>
        <end position="267"/>
    </location>
</feature>
<evidence type="ECO:0000256" key="8">
    <source>
        <dbReference type="ARBA" id="ARBA00022962"/>
    </source>
</evidence>
<feature type="binding site" evidence="11">
    <location>
        <position position="13"/>
    </location>
    <ligand>
        <name>UTP</name>
        <dbReference type="ChEBI" id="CHEBI:46398"/>
    </ligand>
</feature>
<comment type="subunit">
    <text evidence="11">Homotetramer.</text>
</comment>
<proteinExistence type="inferred from homology"/>
<keyword evidence="8 11" id="KW-0315">Glutamine amidotransferase</keyword>
<comment type="similarity">
    <text evidence="2 11">Belongs to the CTP synthase family.</text>
</comment>
<feature type="binding site" evidence="11">
    <location>
        <begin position="187"/>
        <end position="192"/>
    </location>
    <ligand>
        <name>CTP</name>
        <dbReference type="ChEBI" id="CHEBI:37563"/>
        <note>allosteric inhibitor</note>
    </ligand>
</feature>
<feature type="binding site" evidence="11">
    <location>
        <position position="223"/>
    </location>
    <ligand>
        <name>UTP</name>
        <dbReference type="ChEBI" id="CHEBI:46398"/>
    </ligand>
</feature>
<feature type="binding site" evidence="11">
    <location>
        <position position="223"/>
    </location>
    <ligand>
        <name>CTP</name>
        <dbReference type="ChEBI" id="CHEBI:37563"/>
        <note>allosteric inhibitor</note>
    </ligand>
</feature>
<keyword evidence="4 11" id="KW-0479">Metal-binding</keyword>
<dbReference type="AlphaFoldDB" id="A0A841RCT4"/>
<comment type="catalytic activity">
    <reaction evidence="11">
        <text>L-glutamine + H2O = L-glutamate + NH4(+)</text>
        <dbReference type="Rhea" id="RHEA:15889"/>
        <dbReference type="ChEBI" id="CHEBI:15377"/>
        <dbReference type="ChEBI" id="CHEBI:28938"/>
        <dbReference type="ChEBI" id="CHEBI:29985"/>
        <dbReference type="ChEBI" id="CHEBI:58359"/>
    </reaction>
</comment>
<dbReference type="GO" id="GO:0042802">
    <property type="term" value="F:identical protein binding"/>
    <property type="evidence" value="ECO:0007669"/>
    <property type="project" value="TreeGrafter"/>
</dbReference>
<dbReference type="HAMAP" id="MF_01227">
    <property type="entry name" value="PyrG"/>
    <property type="match status" value="1"/>
</dbReference>
<dbReference type="SUPFAM" id="SSF52317">
    <property type="entry name" value="Class I glutamine amidotransferase-like"/>
    <property type="match status" value="1"/>
</dbReference>
<evidence type="ECO:0000259" key="12">
    <source>
        <dbReference type="Pfam" id="PF00117"/>
    </source>
</evidence>
<dbReference type="PANTHER" id="PTHR11550">
    <property type="entry name" value="CTP SYNTHASE"/>
    <property type="match status" value="1"/>
</dbReference>
<feature type="domain" description="Glutamine amidotransferase" evidence="12">
    <location>
        <begin position="302"/>
        <end position="527"/>
    </location>
</feature>
<organism evidence="14 15">
    <name type="scientific">Spirochaeta isovalerica</name>
    <dbReference type="NCBI Taxonomy" id="150"/>
    <lineage>
        <taxon>Bacteria</taxon>
        <taxon>Pseudomonadati</taxon>
        <taxon>Spirochaetota</taxon>
        <taxon>Spirochaetia</taxon>
        <taxon>Spirochaetales</taxon>
        <taxon>Spirochaetaceae</taxon>
        <taxon>Spirochaeta</taxon>
    </lineage>
</organism>
<dbReference type="Proteomes" id="UP000587760">
    <property type="component" value="Unassembled WGS sequence"/>
</dbReference>
<sequence length="531" mass="58364">MKKYIFVTGGVCSSLGKGIAAASLGSLLETRGLRVCMIKVDPYLNVDAGTMSPFQHGEVYVTDDGAETDLDLGNYGRFTSSRLSKAHSITTGQIYQSVINKEREGKYLGKCVQVVPHITDEIKSRIYKLGEAEDVDVTIVEIGGTVGDIESIPYLEAVRQVIHEKGKSHTLSVHLTLVPEVTGGEVKTKPTQHSVKEMREIGIQPDVLLCRCKNELGDDLKKKISLFTNIDFDSVLSAHDVNTTIYEIPVIYNQQGLCEVVVRKLGLKVGKAKLGEWQKVADSYKNADKTVNIAMVGKYIELADAYKSIDEAVVHGALANGVKVNIIKIDSERFENGVTPDELLNGVDGILVPGGFGERGINGMVIAARYARENRIPYLGICLGLQIMVIEYSRNVLGLEKANSSEFKPEGEHSVVTLLEEQVDVTAFGGTMRLGLSKSKLEKGTRIEKAYGSSEAWERHRHRYEVNNKYKQQLMDAGLVISGYTPDGSLVEAVEWSDHPWGVSVQFHPEFTSKPVKAGPLFKDFVKASIK</sequence>
<dbReference type="InterPro" id="IPR029062">
    <property type="entry name" value="Class_I_gatase-like"/>
</dbReference>
<gene>
    <name evidence="11" type="primary">pyrG</name>
    <name evidence="14" type="ORF">HNR50_002131</name>
</gene>
<feature type="binding site" evidence="11">
    <location>
        <position position="71"/>
    </location>
    <ligand>
        <name>ATP</name>
        <dbReference type="ChEBI" id="CHEBI:30616"/>
    </ligand>
</feature>
<accession>A0A841RCT4</accession>
<evidence type="ECO:0000256" key="5">
    <source>
        <dbReference type="ARBA" id="ARBA00022741"/>
    </source>
</evidence>
<feature type="binding site" evidence="11">
    <location>
        <position position="141"/>
    </location>
    <ligand>
        <name>Mg(2+)</name>
        <dbReference type="ChEBI" id="CHEBI:18420"/>
    </ligand>
</feature>
<feature type="binding site" evidence="11">
    <location>
        <begin position="14"/>
        <end position="19"/>
    </location>
    <ligand>
        <name>ATP</name>
        <dbReference type="ChEBI" id="CHEBI:30616"/>
    </ligand>
</feature>
<feature type="active site" evidence="11">
    <location>
        <position position="510"/>
    </location>
</feature>
<dbReference type="Gene3D" id="3.40.50.880">
    <property type="match status" value="1"/>
</dbReference>
<dbReference type="GO" id="GO:0005524">
    <property type="term" value="F:ATP binding"/>
    <property type="evidence" value="ECO:0007669"/>
    <property type="project" value="UniProtKB-KW"/>
</dbReference>
<comment type="pathway">
    <text evidence="1 11">Pyrimidine metabolism; CTP biosynthesis via de novo pathway; CTP from UDP: step 2/2.</text>
</comment>
<feature type="binding site" evidence="11">
    <location>
        <begin position="148"/>
        <end position="150"/>
    </location>
    <ligand>
        <name>CTP</name>
        <dbReference type="ChEBI" id="CHEBI:37563"/>
        <note>allosteric inhibitor</note>
    </ligand>
</feature>
<dbReference type="InterPro" id="IPR033828">
    <property type="entry name" value="GATase1_CTP_Synthase"/>
</dbReference>
<dbReference type="GO" id="GO:0019856">
    <property type="term" value="P:pyrimidine nucleobase biosynthetic process"/>
    <property type="evidence" value="ECO:0007669"/>
    <property type="project" value="TreeGrafter"/>
</dbReference>
<comment type="miscellaneous">
    <text evidence="11">CTPSs have evolved a hybrid strategy for distinguishing between UTP and CTP. The overlapping regions of the product feedback inhibitory and substrate sites recognize a common feature in both compounds, the triphosphate moiety. To differentiate isosteric substrate and product pyrimidine rings, an additional pocket far from the expected kinase/ligase catalytic site, specifically recognizes the cytosine and ribose portions of the product inhibitor.</text>
</comment>
<feature type="binding site" evidence="11">
    <location>
        <position position="355"/>
    </location>
    <ligand>
        <name>L-glutamine</name>
        <dbReference type="ChEBI" id="CHEBI:58359"/>
    </ligand>
</feature>
<dbReference type="FunFam" id="3.40.50.880:FF:000002">
    <property type="entry name" value="CTP synthase"/>
    <property type="match status" value="1"/>
</dbReference>
<evidence type="ECO:0000256" key="4">
    <source>
        <dbReference type="ARBA" id="ARBA00022723"/>
    </source>
</evidence>
<comment type="catalytic activity">
    <reaction evidence="11">
        <text>UTP + NH4(+) + ATP = CTP + ADP + phosphate + 2 H(+)</text>
        <dbReference type="Rhea" id="RHEA:16597"/>
        <dbReference type="ChEBI" id="CHEBI:15378"/>
        <dbReference type="ChEBI" id="CHEBI:28938"/>
        <dbReference type="ChEBI" id="CHEBI:30616"/>
        <dbReference type="ChEBI" id="CHEBI:37563"/>
        <dbReference type="ChEBI" id="CHEBI:43474"/>
        <dbReference type="ChEBI" id="CHEBI:46398"/>
        <dbReference type="ChEBI" id="CHEBI:456216"/>
    </reaction>
</comment>
<dbReference type="NCBIfam" id="TIGR00337">
    <property type="entry name" value="PyrG"/>
    <property type="match status" value="1"/>
</dbReference>
<dbReference type="GO" id="GO:0005829">
    <property type="term" value="C:cytosol"/>
    <property type="evidence" value="ECO:0007669"/>
    <property type="project" value="TreeGrafter"/>
</dbReference>
<keyword evidence="5 11" id="KW-0547">Nucleotide-binding</keyword>
<evidence type="ECO:0000313" key="14">
    <source>
        <dbReference type="EMBL" id="MBB6480468.1"/>
    </source>
</evidence>
<evidence type="ECO:0000256" key="9">
    <source>
        <dbReference type="ARBA" id="ARBA00022975"/>
    </source>
</evidence>
<evidence type="ECO:0000256" key="7">
    <source>
        <dbReference type="ARBA" id="ARBA00022842"/>
    </source>
</evidence>
<feature type="binding site" evidence="11">
    <location>
        <position position="241"/>
    </location>
    <ligand>
        <name>ATP</name>
        <dbReference type="ChEBI" id="CHEBI:30616"/>
    </ligand>
</feature>
<keyword evidence="9 11" id="KW-0665">Pyrimidine biosynthesis</keyword>
<dbReference type="NCBIfam" id="NF003792">
    <property type="entry name" value="PRK05380.1"/>
    <property type="match status" value="1"/>
</dbReference>
<feature type="active site" description="Nucleophile; for glutamine hydrolysis" evidence="11">
    <location>
        <position position="382"/>
    </location>
</feature>
<dbReference type="Pfam" id="PF06418">
    <property type="entry name" value="CTP_synth_N"/>
    <property type="match status" value="1"/>
</dbReference>
<dbReference type="SUPFAM" id="SSF52540">
    <property type="entry name" value="P-loop containing nucleoside triphosphate hydrolases"/>
    <property type="match status" value="1"/>
</dbReference>
<dbReference type="PROSITE" id="PS51273">
    <property type="entry name" value="GATASE_TYPE_1"/>
    <property type="match status" value="1"/>
</dbReference>
<dbReference type="RefSeq" id="WP_184746727.1">
    <property type="nucleotide sequence ID" value="NZ_JACHGJ010000003.1"/>
</dbReference>
<dbReference type="InterPro" id="IPR017926">
    <property type="entry name" value="GATASE"/>
</dbReference>
<feature type="binding site" evidence="11">
    <location>
        <position position="406"/>
    </location>
    <ligand>
        <name>L-glutamine</name>
        <dbReference type="ChEBI" id="CHEBI:58359"/>
    </ligand>
</feature>
<dbReference type="Pfam" id="PF00117">
    <property type="entry name" value="GATase"/>
    <property type="match status" value="1"/>
</dbReference>
<evidence type="ECO:0000256" key="2">
    <source>
        <dbReference type="ARBA" id="ARBA00007533"/>
    </source>
</evidence>
<feature type="binding site" evidence="11">
    <location>
        <position position="71"/>
    </location>
    <ligand>
        <name>Mg(2+)</name>
        <dbReference type="ChEBI" id="CHEBI:18420"/>
    </ligand>
</feature>
<dbReference type="CDD" id="cd03113">
    <property type="entry name" value="CTPS_N"/>
    <property type="match status" value="1"/>
</dbReference>
<dbReference type="InterPro" id="IPR017456">
    <property type="entry name" value="CTP_synthase_N"/>
</dbReference>
<feature type="binding site" evidence="11">
    <location>
        <begin position="383"/>
        <end position="386"/>
    </location>
    <ligand>
        <name>L-glutamine</name>
        <dbReference type="ChEBI" id="CHEBI:58359"/>
    </ligand>
</feature>
<dbReference type="CDD" id="cd01746">
    <property type="entry name" value="GATase1_CTP_Synthase"/>
    <property type="match status" value="1"/>
</dbReference>
<feature type="active site" evidence="11">
    <location>
        <position position="508"/>
    </location>
</feature>
<keyword evidence="7 11" id="KW-0460">Magnesium</keyword>
<dbReference type="GO" id="GO:0003883">
    <property type="term" value="F:CTP synthase activity"/>
    <property type="evidence" value="ECO:0007669"/>
    <property type="project" value="UniProtKB-UniRule"/>
</dbReference>
<feature type="binding site" evidence="11">
    <location>
        <position position="463"/>
    </location>
    <ligand>
        <name>L-glutamine</name>
        <dbReference type="ChEBI" id="CHEBI:58359"/>
    </ligand>
</feature>
<evidence type="ECO:0000256" key="11">
    <source>
        <dbReference type="HAMAP-Rule" id="MF_01227"/>
    </source>
</evidence>